<dbReference type="RefSeq" id="WP_003963678.1">
    <property type="nucleotide sequence ID" value="NZ_CM000914.1"/>
</dbReference>
<dbReference type="InterPro" id="IPR006311">
    <property type="entry name" value="TAT_signal"/>
</dbReference>
<geneLocation type="plasmid" evidence="2 3">
    <name>pSCL4</name>
</geneLocation>
<evidence type="ECO:0000313" key="3">
    <source>
        <dbReference type="Proteomes" id="UP000002357"/>
    </source>
</evidence>
<organism evidence="2 3">
    <name type="scientific">Streptomyces clavuligerus</name>
    <dbReference type="NCBI Taxonomy" id="1901"/>
    <lineage>
        <taxon>Bacteria</taxon>
        <taxon>Bacillati</taxon>
        <taxon>Actinomycetota</taxon>
        <taxon>Actinomycetes</taxon>
        <taxon>Kitasatosporales</taxon>
        <taxon>Streptomycetaceae</taxon>
        <taxon>Streptomyces</taxon>
    </lineage>
</organism>
<sequence length="775" mass="82215">MSPRPHDPATRPTRRIAPPPGAAAARVPGPGPRRRTVLRTAVGTAGATALLTAAPLRASAAPPPTGPFAVAGSHIVWWSPEQGTDTAVVAFAAGELSRYLRHITGGGPGAFPPRRVDRPGHGVALLPPPAGPGVPEALAAEAGRLLTDRGEEAHTVLVTSPGALTAGNSARAALYAVYALLERAGVRFFAPALPGYGGGGEHVPRDTALTLPATALLEEPAWAWRRKYVEEGTSHTPEGLVHLLDWMAKNRLNTLVHPYDYNHWGHITWDRVRATAAPEAARRGILVEVGGHGYESFLPPERHPAFYTSGANVFDVHDPAALDTYVRAVTAYLTERPEIAVFDCWPPDSATWPAASVAAFGSVTDAEAHVVNTLRVALATTLPSVRVERVAYGAAIAPPTPGRGFHPRVLIDFAPYERTYRHALDDPASAANAPLASLLRSWAATAEGPLAVYDYNRRYRWRSLPVRPLRVLAADARFYAALGADGLGSYSEPADWLPFEAVHLFSARLARDPGTDPDTWLGQYLADRFGPAARHLADYYARTTADPDGFSDPGYAAAAESAYREAAAALDRALAVLAGRPEHLLVARLRSHLELALADVAISTAATAGARATARATYRTLLEERRFQGLVLQDIRAVQRWGGTLAHRDGHPLYRLPAHASLVTDRLTVARGGSTTVRLRAQDIDWRGHTVTWTAAFPPGLTPSATSGTLTPAGPADGTQRLTLTASPSLATGAHQAVFTFVCDGGLPLPPARLTVTVGTAGGSAARTGEEAPMP</sequence>
<keyword evidence="2" id="KW-0614">Plasmid</keyword>
<protein>
    <recommendedName>
        <fullName evidence="4">DUF4838 domain-containing protein</fullName>
    </recommendedName>
</protein>
<gene>
    <name evidence="2" type="ORF">SCLAV_p1399</name>
</gene>
<dbReference type="Proteomes" id="UP000002357">
    <property type="component" value="Plasmid pSCL4"/>
</dbReference>
<proteinExistence type="predicted"/>
<dbReference type="PROSITE" id="PS51318">
    <property type="entry name" value="TAT"/>
    <property type="match status" value="1"/>
</dbReference>
<keyword evidence="3" id="KW-1185">Reference proteome</keyword>
<accession>D5SLT8</accession>
<evidence type="ECO:0008006" key="4">
    <source>
        <dbReference type="Google" id="ProtNLM"/>
    </source>
</evidence>
<evidence type="ECO:0000313" key="2">
    <source>
        <dbReference type="EMBL" id="EFG04881.2"/>
    </source>
</evidence>
<dbReference type="GeneID" id="93734460"/>
<dbReference type="OrthoDB" id="3894072at2"/>
<evidence type="ECO:0000256" key="1">
    <source>
        <dbReference type="SAM" id="MobiDB-lite"/>
    </source>
</evidence>
<dbReference type="AlphaFoldDB" id="D5SLT8"/>
<dbReference type="PANTHER" id="PTHR47406">
    <property type="entry name" value="COAGULATION FACTOR 5/8 TYPE, C-TERMINAL"/>
    <property type="match status" value="1"/>
</dbReference>
<feature type="region of interest" description="Disordered" evidence="1">
    <location>
        <begin position="1"/>
        <end position="34"/>
    </location>
</feature>
<dbReference type="EMBL" id="CM000914">
    <property type="protein sequence ID" value="EFG04881.2"/>
    <property type="molecule type" value="Genomic_DNA"/>
</dbReference>
<reference evidence="2" key="1">
    <citation type="journal article" date="2010" name="Genome Biol. Evol.">
        <title>The sequence of a 1.8-mb bacterial linear plasmid reveals a rich evolutionary reservoir of secondary metabolic pathways.</title>
        <authorList>
            <person name="Medema M.H."/>
            <person name="Trefzer A."/>
            <person name="Kovalchuk A."/>
            <person name="van den Berg M."/>
            <person name="Mueller U."/>
            <person name="Heijne W."/>
            <person name="Wu L."/>
            <person name="Alam M.T."/>
            <person name="Ronning C.M."/>
            <person name="Nierman W.C."/>
            <person name="Bovenberg R.A.L."/>
            <person name="Breitling R."/>
            <person name="Takano E."/>
        </authorList>
    </citation>
    <scope>NUCLEOTIDE SEQUENCE [LARGE SCALE GENOMIC DNA]</scope>
    <source>
        <strain evidence="2">ATCC 27064</strain>
        <plasmid evidence="2">pSCL4</plasmid>
    </source>
</reference>
<dbReference type="Pfam" id="PF16126">
    <property type="entry name" value="DUF4838"/>
    <property type="match status" value="1"/>
</dbReference>
<feature type="region of interest" description="Disordered" evidence="1">
    <location>
        <begin position="698"/>
        <end position="719"/>
    </location>
</feature>
<dbReference type="eggNOG" id="ENOG502Z8WE">
    <property type="taxonomic scope" value="Bacteria"/>
</dbReference>
<name>D5SLT8_STRCL</name>
<dbReference type="InterPro" id="IPR032287">
    <property type="entry name" value="DUF4838"/>
</dbReference>
<dbReference type="PANTHER" id="PTHR47406:SF2">
    <property type="entry name" value="ALPHA GLUCURONIDASE N-TERMINAL DOMAIN-CONTAINING PROTEIN"/>
    <property type="match status" value="1"/>
</dbReference>